<name>A0A4D5RX52_IXOSC</name>
<feature type="chain" id="PRO_5020038426" evidence="1">
    <location>
        <begin position="16"/>
        <end position="76"/>
    </location>
</feature>
<reference evidence="2" key="1">
    <citation type="submission" date="2019-04" db="EMBL/GenBank/DDBJ databases">
        <title>An insight into the mialome of Ixodes scapularis.</title>
        <authorList>
            <person name="Ribeiro J.M."/>
            <person name="Mather T.N."/>
            <person name="Karim S."/>
        </authorList>
    </citation>
    <scope>NUCLEOTIDE SEQUENCE</scope>
</reference>
<sequence>MFVLWALGSLSGGLSEREPASTTYGRTCTAPAVRRAWFGRPARCRHVASLDSVGHPMRTDAILGEARRSEARQARR</sequence>
<keyword evidence="1" id="KW-0732">Signal</keyword>
<dbReference type="EMBL" id="GHJT01007285">
    <property type="protein sequence ID" value="MOY41256.1"/>
    <property type="molecule type" value="Transcribed_RNA"/>
</dbReference>
<evidence type="ECO:0000256" key="1">
    <source>
        <dbReference type="SAM" id="SignalP"/>
    </source>
</evidence>
<protein>
    <submittedName>
        <fullName evidence="2">Putative secreted protein</fullName>
    </submittedName>
</protein>
<evidence type="ECO:0000313" key="2">
    <source>
        <dbReference type="EMBL" id="MOY41256.1"/>
    </source>
</evidence>
<proteinExistence type="predicted"/>
<dbReference type="AlphaFoldDB" id="A0A4D5RX52"/>
<organism evidence="2">
    <name type="scientific">Ixodes scapularis</name>
    <name type="common">Black-legged tick</name>
    <name type="synonym">Deer tick</name>
    <dbReference type="NCBI Taxonomy" id="6945"/>
    <lineage>
        <taxon>Eukaryota</taxon>
        <taxon>Metazoa</taxon>
        <taxon>Ecdysozoa</taxon>
        <taxon>Arthropoda</taxon>
        <taxon>Chelicerata</taxon>
        <taxon>Arachnida</taxon>
        <taxon>Acari</taxon>
        <taxon>Parasitiformes</taxon>
        <taxon>Ixodida</taxon>
        <taxon>Ixodoidea</taxon>
        <taxon>Ixodidae</taxon>
        <taxon>Ixodinae</taxon>
        <taxon>Ixodes</taxon>
    </lineage>
</organism>
<accession>A0A4D5RX52</accession>
<feature type="signal peptide" evidence="1">
    <location>
        <begin position="1"/>
        <end position="15"/>
    </location>
</feature>